<dbReference type="InterPro" id="IPR002491">
    <property type="entry name" value="ABC_transptr_periplasmic_BD"/>
</dbReference>
<dbReference type="PANTHER" id="PTHR30535">
    <property type="entry name" value="VITAMIN B12-BINDING PROTEIN"/>
    <property type="match status" value="1"/>
</dbReference>
<name>A0A1W2AQX3_9BACT</name>
<proteinExistence type="predicted"/>
<dbReference type="Gene3D" id="3.40.50.1980">
    <property type="entry name" value="Nitrogenase molybdenum iron protein domain"/>
    <property type="match status" value="2"/>
</dbReference>
<dbReference type="PROSITE" id="PS50983">
    <property type="entry name" value="FE_B12_PBP"/>
    <property type="match status" value="1"/>
</dbReference>
<gene>
    <name evidence="3" type="ORF">SAMN02746065_10618</name>
</gene>
<feature type="transmembrane region" description="Helical" evidence="1">
    <location>
        <begin position="26"/>
        <end position="43"/>
    </location>
</feature>
<keyword evidence="1" id="KW-0472">Membrane</keyword>
<evidence type="ECO:0000313" key="3">
    <source>
        <dbReference type="EMBL" id="SMC62912.1"/>
    </source>
</evidence>
<dbReference type="AlphaFoldDB" id="A0A1W2AQX3"/>
<dbReference type="SUPFAM" id="SSF53807">
    <property type="entry name" value="Helical backbone' metal receptor"/>
    <property type="match status" value="1"/>
</dbReference>
<dbReference type="Pfam" id="PF01497">
    <property type="entry name" value="Peripla_BP_2"/>
    <property type="match status" value="1"/>
</dbReference>
<feature type="domain" description="Fe/B12 periplasmic-binding" evidence="2">
    <location>
        <begin position="79"/>
        <end position="346"/>
    </location>
</feature>
<keyword evidence="1" id="KW-0812">Transmembrane</keyword>
<keyword evidence="1" id="KW-1133">Transmembrane helix</keyword>
<accession>A0A1W2AQX3</accession>
<dbReference type="EMBL" id="FWXY01000006">
    <property type="protein sequence ID" value="SMC62912.1"/>
    <property type="molecule type" value="Genomic_DNA"/>
</dbReference>
<dbReference type="STRING" id="1121400.SAMN02746065_10618"/>
<keyword evidence="4" id="KW-1185">Reference proteome</keyword>
<dbReference type="InterPro" id="IPR050902">
    <property type="entry name" value="ABC_Transporter_SBP"/>
</dbReference>
<evidence type="ECO:0000256" key="1">
    <source>
        <dbReference type="SAM" id="Phobius"/>
    </source>
</evidence>
<reference evidence="3 4" key="1">
    <citation type="submission" date="2017-04" db="EMBL/GenBank/DDBJ databases">
        <authorList>
            <person name="Afonso C.L."/>
            <person name="Miller P.J."/>
            <person name="Scott M.A."/>
            <person name="Spackman E."/>
            <person name="Goraichik I."/>
            <person name="Dimitrov K.M."/>
            <person name="Suarez D.L."/>
            <person name="Swayne D.E."/>
        </authorList>
    </citation>
    <scope>NUCLEOTIDE SEQUENCE [LARGE SCALE GENOMIC DNA]</scope>
    <source>
        <strain evidence="3 4">DSM 3385</strain>
    </source>
</reference>
<evidence type="ECO:0000259" key="2">
    <source>
        <dbReference type="PROSITE" id="PS50983"/>
    </source>
</evidence>
<dbReference type="Proteomes" id="UP000192418">
    <property type="component" value="Unassembled WGS sequence"/>
</dbReference>
<dbReference type="Gene3D" id="1.20.58.2180">
    <property type="match status" value="1"/>
</dbReference>
<protein>
    <submittedName>
        <fullName evidence="3">Iron complex transport system substrate-binding protein</fullName>
    </submittedName>
</protein>
<dbReference type="OrthoDB" id="9775594at2"/>
<dbReference type="PANTHER" id="PTHR30535:SF34">
    <property type="entry name" value="MOLYBDATE-BINDING PROTEIN MOLA"/>
    <property type="match status" value="1"/>
</dbReference>
<organism evidence="3 4">
    <name type="scientific">Desulfocicer vacuolatum DSM 3385</name>
    <dbReference type="NCBI Taxonomy" id="1121400"/>
    <lineage>
        <taxon>Bacteria</taxon>
        <taxon>Pseudomonadati</taxon>
        <taxon>Thermodesulfobacteriota</taxon>
        <taxon>Desulfobacteria</taxon>
        <taxon>Desulfobacterales</taxon>
        <taxon>Desulfobacteraceae</taxon>
        <taxon>Desulfocicer</taxon>
    </lineage>
</organism>
<sequence>MSEDGVLPEYLPPETFGKEHLMKNKLPLLAMILLLAAMFFNGTETRAQKSRHQSGNSMRTIVDLAGNKVILPPAKNLRRIVIIAPPLVSTFASLGIKARIVGAHKIAFDDANHELLDKVLPYWKEIPTNFIAGYTANTEALLNLHPDIIFVYGNFQKKGLQAIEIPVVDFFTMNHDNEFWSVAIEKLMKTIFQIKSSQNSVEKEWKKTHERIEPVLKNVMKKKPKGLMIMNNSAGKITVRGSESYGDDWLIKSGLINVAGHLKGEGKEVGMEQIYRWNPDIIYIFRGRPASDYLGNRIENQDWSLLKAYKEKAIYDCPRGMINWGAPSVDSPLMLQWMVSKNYKKGFHETKLPAIIKEYYQNLFNISLSHDLIQSILFPNGK</sequence>
<evidence type="ECO:0000313" key="4">
    <source>
        <dbReference type="Proteomes" id="UP000192418"/>
    </source>
</evidence>